<evidence type="ECO:0000313" key="4">
    <source>
        <dbReference type="EMBL" id="KAA0192014.1"/>
    </source>
</evidence>
<feature type="non-terminal residue" evidence="4">
    <location>
        <position position="1"/>
    </location>
</feature>
<protein>
    <recommendedName>
        <fullName evidence="3">CUE domain-containing protein</fullName>
    </recommendedName>
</protein>
<evidence type="ECO:0000256" key="2">
    <source>
        <dbReference type="SAM" id="Phobius"/>
    </source>
</evidence>
<comment type="caution">
    <text evidence="4">The sequence shown here is derived from an EMBL/GenBank/DDBJ whole genome shotgun (WGS) entry which is preliminary data.</text>
</comment>
<dbReference type="AlphaFoldDB" id="A0A8E0RZ78"/>
<dbReference type="Pfam" id="PF02845">
    <property type="entry name" value="CUE"/>
    <property type="match status" value="1"/>
</dbReference>
<keyword evidence="2" id="KW-0472">Membrane</keyword>
<dbReference type="CDD" id="cd14279">
    <property type="entry name" value="CUE"/>
    <property type="match status" value="1"/>
</dbReference>
<evidence type="ECO:0000256" key="1">
    <source>
        <dbReference type="SAM" id="MobiDB-lite"/>
    </source>
</evidence>
<feature type="transmembrane region" description="Helical" evidence="2">
    <location>
        <begin position="12"/>
        <end position="34"/>
    </location>
</feature>
<dbReference type="OrthoDB" id="1854593at2759"/>
<reference evidence="4" key="1">
    <citation type="submission" date="2019-05" db="EMBL/GenBank/DDBJ databases">
        <title>Annotation for the trematode Fasciolopsis buski.</title>
        <authorList>
            <person name="Choi Y.-J."/>
        </authorList>
    </citation>
    <scope>NUCLEOTIDE SEQUENCE</scope>
    <source>
        <strain evidence="4">HT</strain>
        <tissue evidence="4">Whole worm</tissue>
    </source>
</reference>
<keyword evidence="2" id="KW-1133">Transmembrane helix</keyword>
<dbReference type="InterPro" id="IPR003892">
    <property type="entry name" value="CUE"/>
</dbReference>
<accession>A0A8E0RZ78</accession>
<proteinExistence type="predicted"/>
<feature type="region of interest" description="Disordered" evidence="1">
    <location>
        <begin position="222"/>
        <end position="242"/>
    </location>
</feature>
<name>A0A8E0RZ78_9TREM</name>
<keyword evidence="5" id="KW-1185">Reference proteome</keyword>
<dbReference type="GO" id="GO:0043130">
    <property type="term" value="F:ubiquitin binding"/>
    <property type="evidence" value="ECO:0007669"/>
    <property type="project" value="InterPro"/>
</dbReference>
<keyword evidence="2" id="KW-0812">Transmembrane</keyword>
<gene>
    <name evidence="4" type="ORF">FBUS_03199</name>
</gene>
<feature type="domain" description="CUE" evidence="3">
    <location>
        <begin position="294"/>
        <end position="337"/>
    </location>
</feature>
<sequence>FNFPDVFRVTRGFLILLVPYIPLGTVVVLLRLAIFAHGLSWLGSLLFHVGPSKRFVLRTMCLVLGWTVTVEKAKCSEMEQLPLVSNHVSLFDHLIIHSLTSMLSRLMQMCFIGTTAFASRTVALSISCWSNKEKVYSVLFSLLVLEDGWLIHLLPERLVPKESDSVSHFDAELFESLEKVQPVAVKANRLFPVRLVITFSLSRLIYSGKSQHLVTVAASEDSSSCSSSSAYPATSRDTTTRSSLISEELDFDNTGVRVRGAAQCTTGYSNGKDKLKEKEEQVKPSAVFPVVDTSFDHLIPIISQILSETSEEEIRAALVQSGGDVDAAIDQLVSSAEAKDQDYASFASLPANNSSDTYLVAPSRLKTAAEAFHSSSSARQDSLAKRREALLKHARKRFLVTTNQTGANVDY</sequence>
<organism evidence="4 5">
    <name type="scientific">Fasciolopsis buskii</name>
    <dbReference type="NCBI Taxonomy" id="27845"/>
    <lineage>
        <taxon>Eukaryota</taxon>
        <taxon>Metazoa</taxon>
        <taxon>Spiralia</taxon>
        <taxon>Lophotrochozoa</taxon>
        <taxon>Platyhelminthes</taxon>
        <taxon>Trematoda</taxon>
        <taxon>Digenea</taxon>
        <taxon>Plagiorchiida</taxon>
        <taxon>Echinostomata</taxon>
        <taxon>Echinostomatoidea</taxon>
        <taxon>Fasciolidae</taxon>
        <taxon>Fasciolopsis</taxon>
    </lineage>
</organism>
<dbReference type="Proteomes" id="UP000728185">
    <property type="component" value="Unassembled WGS sequence"/>
</dbReference>
<evidence type="ECO:0000313" key="5">
    <source>
        <dbReference type="Proteomes" id="UP000728185"/>
    </source>
</evidence>
<feature type="compositionally biased region" description="Low complexity" evidence="1">
    <location>
        <begin position="222"/>
        <end position="235"/>
    </location>
</feature>
<evidence type="ECO:0000259" key="3">
    <source>
        <dbReference type="PROSITE" id="PS51140"/>
    </source>
</evidence>
<dbReference type="EMBL" id="LUCM01005954">
    <property type="protein sequence ID" value="KAA0192014.1"/>
    <property type="molecule type" value="Genomic_DNA"/>
</dbReference>
<dbReference type="PROSITE" id="PS51140">
    <property type="entry name" value="CUE"/>
    <property type="match status" value="1"/>
</dbReference>